<evidence type="ECO:0000256" key="1">
    <source>
        <dbReference type="SAM" id="MobiDB-lite"/>
    </source>
</evidence>
<dbReference type="InterPro" id="IPR005149">
    <property type="entry name" value="Tscrpt_reg_PadR_N"/>
</dbReference>
<evidence type="ECO:0000259" key="2">
    <source>
        <dbReference type="Pfam" id="PF03551"/>
    </source>
</evidence>
<dbReference type="PANTHER" id="PTHR33169">
    <property type="entry name" value="PADR-FAMILY TRANSCRIPTIONAL REGULATOR"/>
    <property type="match status" value="1"/>
</dbReference>
<dbReference type="RefSeq" id="WP_098470046.1">
    <property type="nucleotide sequence ID" value="NZ_PDJD01000001.1"/>
</dbReference>
<evidence type="ECO:0000313" key="3">
    <source>
        <dbReference type="EMBL" id="PFG21174.1"/>
    </source>
</evidence>
<proteinExistence type="predicted"/>
<accession>A0A2A9D3D5</accession>
<dbReference type="InterPro" id="IPR036390">
    <property type="entry name" value="WH_DNA-bd_sf"/>
</dbReference>
<gene>
    <name evidence="3" type="ORF">ATL40_2797</name>
</gene>
<sequence length="199" mass="22480">MSARSAMLDLAILGRLADGPLHGYELRKRLVASLGVFRTLSFGSLYPRLRALESAGWLVMSDSGELPHALAGRRSRIVYAITPAGKEHLADTLAASDPAAWDDDVFDVRFSMFADTDPHIRLRILEGRHARMIERREALRASAAKNRERWDDYTSELQRHGLELLDREVGWLEDLIATERAHQGEPTDTYEPHPEKEIP</sequence>
<reference evidence="3 4" key="1">
    <citation type="submission" date="2017-10" db="EMBL/GenBank/DDBJ databases">
        <title>Sequencing the genomes of 1000 actinobacteria strains.</title>
        <authorList>
            <person name="Klenk H.-P."/>
        </authorList>
    </citation>
    <scope>NUCLEOTIDE SEQUENCE [LARGE SCALE GENOMIC DNA]</scope>
    <source>
        <strain evidence="3 4">DSM 21801</strain>
    </source>
</reference>
<organism evidence="3 4">
    <name type="scientific">Serinibacter salmoneus</name>
    <dbReference type="NCBI Taxonomy" id="556530"/>
    <lineage>
        <taxon>Bacteria</taxon>
        <taxon>Bacillati</taxon>
        <taxon>Actinomycetota</taxon>
        <taxon>Actinomycetes</taxon>
        <taxon>Micrococcales</taxon>
        <taxon>Beutenbergiaceae</taxon>
        <taxon>Serinibacter</taxon>
    </lineage>
</organism>
<dbReference type="OrthoDB" id="2374094at2"/>
<comment type="caution">
    <text evidence="3">The sequence shown here is derived from an EMBL/GenBank/DDBJ whole genome shotgun (WGS) entry which is preliminary data.</text>
</comment>
<dbReference type="Pfam" id="PF03551">
    <property type="entry name" value="PadR"/>
    <property type="match status" value="1"/>
</dbReference>
<protein>
    <submittedName>
        <fullName evidence="3">PadR family transcriptional regulator</fullName>
    </submittedName>
</protein>
<name>A0A2A9D3D5_9MICO</name>
<feature type="domain" description="Transcription regulator PadR N-terminal" evidence="2">
    <location>
        <begin position="12"/>
        <end position="90"/>
    </location>
</feature>
<dbReference type="Proteomes" id="UP000224915">
    <property type="component" value="Unassembled WGS sequence"/>
</dbReference>
<dbReference type="InterPro" id="IPR052509">
    <property type="entry name" value="Metal_resp_DNA-bind_regulator"/>
</dbReference>
<dbReference type="AlphaFoldDB" id="A0A2A9D3D5"/>
<dbReference type="Gene3D" id="1.10.10.10">
    <property type="entry name" value="Winged helix-like DNA-binding domain superfamily/Winged helix DNA-binding domain"/>
    <property type="match status" value="1"/>
</dbReference>
<feature type="region of interest" description="Disordered" evidence="1">
    <location>
        <begin position="180"/>
        <end position="199"/>
    </location>
</feature>
<dbReference type="PANTHER" id="PTHR33169:SF26">
    <property type="entry name" value="CONSERVED PROTEIN"/>
    <property type="match status" value="1"/>
</dbReference>
<dbReference type="InterPro" id="IPR036388">
    <property type="entry name" value="WH-like_DNA-bd_sf"/>
</dbReference>
<dbReference type="EMBL" id="PDJD01000001">
    <property type="protein sequence ID" value="PFG21174.1"/>
    <property type="molecule type" value="Genomic_DNA"/>
</dbReference>
<evidence type="ECO:0000313" key="4">
    <source>
        <dbReference type="Proteomes" id="UP000224915"/>
    </source>
</evidence>
<dbReference type="SUPFAM" id="SSF46785">
    <property type="entry name" value="Winged helix' DNA-binding domain"/>
    <property type="match status" value="1"/>
</dbReference>
<keyword evidence="4" id="KW-1185">Reference proteome</keyword>